<comment type="caution">
    <text evidence="2">The sequence shown here is derived from an EMBL/GenBank/DDBJ whole genome shotgun (WGS) entry which is preliminary data.</text>
</comment>
<dbReference type="AlphaFoldDB" id="A0A327ZUL2"/>
<keyword evidence="3" id="KW-1185">Reference proteome</keyword>
<evidence type="ECO:0000259" key="1">
    <source>
        <dbReference type="Pfam" id="PF17936"/>
    </source>
</evidence>
<dbReference type="EMBL" id="PZJH01000001">
    <property type="protein sequence ID" value="RAK45982.1"/>
    <property type="molecule type" value="Genomic_DNA"/>
</dbReference>
<evidence type="ECO:0000313" key="3">
    <source>
        <dbReference type="Proteomes" id="UP000249808"/>
    </source>
</evidence>
<feature type="domain" description="Bacterial Ig" evidence="1">
    <location>
        <begin position="46"/>
        <end position="105"/>
    </location>
</feature>
<dbReference type="Pfam" id="PF17936">
    <property type="entry name" value="Big_6"/>
    <property type="match status" value="1"/>
</dbReference>
<evidence type="ECO:0000313" key="2">
    <source>
        <dbReference type="EMBL" id="RAK45982.1"/>
    </source>
</evidence>
<sequence>MKKLLPVVLGATLVSSLIGGETNAALKKPEIVWKVSNTAGFVDVDAAKNSTVYIYKGGKSLGKGKVGKYGSANVSIQPQKKGTVLRVFYKTAKGTKSPETKVTVTGNYKKKKQLAVKKFTLAERYAITNDFVKWASVKAKKERKAVTTKFFDHGAAGKGDWYAGTPHGHMQVQDFNNPGYYAFGLHAIGGVAFYSPKDNQYGYSKDGYNTYTAEGYFNIAKPKTYVTKYVLGDNGVVYELKKKREHMSFSAGFGEYNDNGYGGTFTPGKGYNMIVSKDKAAQSKLKAIMKKYQ</sequence>
<protein>
    <recommendedName>
        <fullName evidence="1">Bacterial Ig domain-containing protein</fullName>
    </recommendedName>
</protein>
<gene>
    <name evidence="2" type="ORF">BHU61_00620</name>
</gene>
<dbReference type="InterPro" id="IPR041498">
    <property type="entry name" value="Big_6"/>
</dbReference>
<dbReference type="RefSeq" id="WP_111714161.1">
    <property type="nucleotide sequence ID" value="NZ_JBHSSR010000001.1"/>
</dbReference>
<dbReference type="Proteomes" id="UP000249808">
    <property type="component" value="Unassembled WGS sequence"/>
</dbReference>
<organism evidence="2 3">
    <name type="scientific">Macrococcus epidermidis</name>
    <dbReference type="NCBI Taxonomy" id="1902580"/>
    <lineage>
        <taxon>Bacteria</taxon>
        <taxon>Bacillati</taxon>
        <taxon>Bacillota</taxon>
        <taxon>Bacilli</taxon>
        <taxon>Bacillales</taxon>
        <taxon>Staphylococcaceae</taxon>
        <taxon>Macrococcus</taxon>
    </lineage>
</organism>
<name>A0A327ZUL2_9STAP</name>
<proteinExistence type="predicted"/>
<reference evidence="2 3" key="1">
    <citation type="journal article" date="2018" name="Front. Microbiol.">
        <title>Description and Comparative Genomics of Macrococcus caseolyticus subsp. hominis subsp. nov., Macrococcus goetzii sp. nov., Macrococcus epidermidis sp. nov., and Macrococcus bohemicus sp. nov., Novel Macrococci From Human Clinical Material With Virulence Potential and Suspected Uptake of Foreign DNA by Natural Transformation.</title>
        <authorList>
            <person name="Maslanova I."/>
            <person name="Wertheimer Z."/>
            <person name="Sedlacek I."/>
            <person name="Svec P."/>
            <person name="Indrakova A."/>
            <person name="Kovarovic V."/>
            <person name="Schumann P."/>
            <person name="Sproer C."/>
            <person name="Kralova S."/>
            <person name="Sedo O."/>
            <person name="Kristofova L."/>
            <person name="Vrbovska V."/>
            <person name="Fuzik T."/>
            <person name="Petras P."/>
            <person name="Zdrahal Z."/>
            <person name="Ruzickova V."/>
            <person name="Doskar J."/>
            <person name="Pantucek R."/>
        </authorList>
    </citation>
    <scope>NUCLEOTIDE SEQUENCE [LARGE SCALE GENOMIC DNA]</scope>
    <source>
        <strain evidence="2 3">01/688</strain>
    </source>
</reference>
<accession>A0A327ZUL2</accession>